<feature type="domain" description="ABC transporter" evidence="5">
    <location>
        <begin position="3"/>
        <end position="224"/>
    </location>
</feature>
<proteinExistence type="inferred from homology"/>
<organism evidence="6 7">
    <name type="scientific">Halothiobacillus neapolitanus (strain ATCC 23641 / DSM 15147 / CIP 104769 / NCIMB 8539 / c2)</name>
    <name type="common">Thiobacillus neapolitanus</name>
    <dbReference type="NCBI Taxonomy" id="555778"/>
    <lineage>
        <taxon>Bacteria</taxon>
        <taxon>Pseudomonadati</taxon>
        <taxon>Pseudomonadota</taxon>
        <taxon>Gammaproteobacteria</taxon>
        <taxon>Chromatiales</taxon>
        <taxon>Halothiobacillaceae</taxon>
        <taxon>Halothiobacillus</taxon>
    </lineage>
</organism>
<comment type="similarity">
    <text evidence="1">Belongs to the ABC transporter superfamily.</text>
</comment>
<sequence>MSIVVSSVTKQYLARQGWFTVLKDVDFTLAKGDRLGILGRNGSGKSTLIRLLGGVEAPTSGYIHADKDMRISWPLGFGGGFQGSLTGLDNLKFICRIYGEDYRKKRPFVEDFAELGRFFREPVKSYSSGMRARLAFGISMAIDFDCYLIDEVLAVGDQRFKDRCRDEMLEKKENKSLILVSHSIASLKEYCNRFCVLTDGELTHFDSLDEAQKFHMAHIQRQKE</sequence>
<dbReference type="PROSITE" id="PS50893">
    <property type="entry name" value="ABC_TRANSPORTER_2"/>
    <property type="match status" value="1"/>
</dbReference>
<dbReference type="RefSeq" id="WP_012824370.1">
    <property type="nucleotide sequence ID" value="NC_013422.1"/>
</dbReference>
<protein>
    <submittedName>
        <fullName evidence="6">ABC transporter related protein</fullName>
    </submittedName>
</protein>
<dbReference type="Proteomes" id="UP000009102">
    <property type="component" value="Chromosome"/>
</dbReference>
<dbReference type="InterPro" id="IPR050683">
    <property type="entry name" value="Bact_Polysacc_Export_ATP-bd"/>
</dbReference>
<dbReference type="OrthoDB" id="9778870at2"/>
<dbReference type="KEGG" id="hna:Hneap_1505"/>
<dbReference type="PROSITE" id="PS00211">
    <property type="entry name" value="ABC_TRANSPORTER_1"/>
    <property type="match status" value="1"/>
</dbReference>
<dbReference type="SUPFAM" id="SSF52540">
    <property type="entry name" value="P-loop containing nucleoside triphosphate hydrolases"/>
    <property type="match status" value="1"/>
</dbReference>
<keyword evidence="2" id="KW-0813">Transport</keyword>
<dbReference type="PANTHER" id="PTHR46743:SF2">
    <property type="entry name" value="TEICHOIC ACIDS EXPORT ATP-BINDING PROTEIN TAGH"/>
    <property type="match status" value="1"/>
</dbReference>
<dbReference type="GO" id="GO:0016020">
    <property type="term" value="C:membrane"/>
    <property type="evidence" value="ECO:0007669"/>
    <property type="project" value="InterPro"/>
</dbReference>
<evidence type="ECO:0000256" key="2">
    <source>
        <dbReference type="ARBA" id="ARBA00022448"/>
    </source>
</evidence>
<dbReference type="AlphaFoldDB" id="D0L0W3"/>
<dbReference type="eggNOG" id="COG1134">
    <property type="taxonomic scope" value="Bacteria"/>
</dbReference>
<evidence type="ECO:0000256" key="4">
    <source>
        <dbReference type="ARBA" id="ARBA00022840"/>
    </source>
</evidence>
<evidence type="ECO:0000259" key="5">
    <source>
        <dbReference type="PROSITE" id="PS50893"/>
    </source>
</evidence>
<dbReference type="EMBL" id="CP001801">
    <property type="protein sequence ID" value="ACX96336.1"/>
    <property type="molecule type" value="Genomic_DNA"/>
</dbReference>
<keyword evidence="4" id="KW-0067">ATP-binding</keyword>
<accession>D0L0W3</accession>
<evidence type="ECO:0000313" key="7">
    <source>
        <dbReference type="Proteomes" id="UP000009102"/>
    </source>
</evidence>
<dbReference type="InterPro" id="IPR017871">
    <property type="entry name" value="ABC_transporter-like_CS"/>
</dbReference>
<dbReference type="Pfam" id="PF00005">
    <property type="entry name" value="ABC_tran"/>
    <property type="match status" value="1"/>
</dbReference>
<evidence type="ECO:0000313" key="6">
    <source>
        <dbReference type="EMBL" id="ACX96336.1"/>
    </source>
</evidence>
<dbReference type="InterPro" id="IPR003439">
    <property type="entry name" value="ABC_transporter-like_ATP-bd"/>
</dbReference>
<keyword evidence="3" id="KW-0547">Nucleotide-binding</keyword>
<dbReference type="InterPro" id="IPR003593">
    <property type="entry name" value="AAA+_ATPase"/>
</dbReference>
<reference evidence="6 7" key="1">
    <citation type="submission" date="2009-10" db="EMBL/GenBank/DDBJ databases">
        <title>Complete sequence of Halothiobacillus neapolitanus c2.</title>
        <authorList>
            <consortium name="US DOE Joint Genome Institute"/>
            <person name="Lucas S."/>
            <person name="Copeland A."/>
            <person name="Lapidus A."/>
            <person name="Glavina del Rio T."/>
            <person name="Tice H."/>
            <person name="Bruce D."/>
            <person name="Goodwin L."/>
            <person name="Pitluck S."/>
            <person name="Davenport K."/>
            <person name="Brettin T."/>
            <person name="Detter J.C."/>
            <person name="Han C."/>
            <person name="Tapia R."/>
            <person name="Larimer F."/>
            <person name="Land M."/>
            <person name="Hauser L."/>
            <person name="Kyrpides N."/>
            <person name="Mikhailova N."/>
            <person name="Kerfeld C."/>
            <person name="Cannon G."/>
            <person name="Heinhort S."/>
        </authorList>
    </citation>
    <scope>NUCLEOTIDE SEQUENCE [LARGE SCALE GENOMIC DNA]</scope>
    <source>
        <strain evidence="7">ATCC 23641 / c2</strain>
    </source>
</reference>
<dbReference type="GO" id="GO:0016887">
    <property type="term" value="F:ATP hydrolysis activity"/>
    <property type="evidence" value="ECO:0007669"/>
    <property type="project" value="InterPro"/>
</dbReference>
<dbReference type="InterPro" id="IPR027417">
    <property type="entry name" value="P-loop_NTPase"/>
</dbReference>
<dbReference type="SMART" id="SM00382">
    <property type="entry name" value="AAA"/>
    <property type="match status" value="1"/>
</dbReference>
<evidence type="ECO:0000256" key="1">
    <source>
        <dbReference type="ARBA" id="ARBA00005417"/>
    </source>
</evidence>
<dbReference type="STRING" id="555778.Hneap_1505"/>
<gene>
    <name evidence="6" type="ordered locus">Hneap_1505</name>
</gene>
<name>D0L0W3_HALNC</name>
<dbReference type="CDD" id="cd03220">
    <property type="entry name" value="ABC_KpsT_Wzt"/>
    <property type="match status" value="1"/>
</dbReference>
<keyword evidence="7" id="KW-1185">Reference proteome</keyword>
<dbReference type="PANTHER" id="PTHR46743">
    <property type="entry name" value="TEICHOIC ACIDS EXPORT ATP-BINDING PROTEIN TAGH"/>
    <property type="match status" value="1"/>
</dbReference>
<dbReference type="InterPro" id="IPR015860">
    <property type="entry name" value="ABC_transpr_TagH-like"/>
</dbReference>
<evidence type="ECO:0000256" key="3">
    <source>
        <dbReference type="ARBA" id="ARBA00022741"/>
    </source>
</evidence>
<dbReference type="GO" id="GO:0005524">
    <property type="term" value="F:ATP binding"/>
    <property type="evidence" value="ECO:0007669"/>
    <property type="project" value="UniProtKB-KW"/>
</dbReference>
<dbReference type="HOGENOM" id="CLU_000604_1_2_6"/>
<dbReference type="GO" id="GO:0140359">
    <property type="term" value="F:ABC-type transporter activity"/>
    <property type="evidence" value="ECO:0007669"/>
    <property type="project" value="InterPro"/>
</dbReference>
<dbReference type="Gene3D" id="3.40.50.300">
    <property type="entry name" value="P-loop containing nucleotide triphosphate hydrolases"/>
    <property type="match status" value="1"/>
</dbReference>